<accession>A0A6P2CYH6</accession>
<dbReference type="KEGG" id="gms:SOIL9_45490"/>
<organism evidence="1 2">
    <name type="scientific">Gemmata massiliana</name>
    <dbReference type="NCBI Taxonomy" id="1210884"/>
    <lineage>
        <taxon>Bacteria</taxon>
        <taxon>Pseudomonadati</taxon>
        <taxon>Planctomycetota</taxon>
        <taxon>Planctomycetia</taxon>
        <taxon>Gemmatales</taxon>
        <taxon>Gemmataceae</taxon>
        <taxon>Gemmata</taxon>
    </lineage>
</organism>
<dbReference type="EMBL" id="LR593886">
    <property type="protein sequence ID" value="VTR93165.1"/>
    <property type="molecule type" value="Genomic_DNA"/>
</dbReference>
<dbReference type="AlphaFoldDB" id="A0A6P2CYH6"/>
<reference evidence="1 2" key="1">
    <citation type="submission" date="2019-05" db="EMBL/GenBank/DDBJ databases">
        <authorList>
            <consortium name="Science for Life Laboratories"/>
        </authorList>
    </citation>
    <scope>NUCLEOTIDE SEQUENCE [LARGE SCALE GENOMIC DNA]</scope>
    <source>
        <strain evidence="1">Soil9</strain>
    </source>
</reference>
<gene>
    <name evidence="1" type="ORF">SOIL9_45490</name>
</gene>
<keyword evidence="2" id="KW-1185">Reference proteome</keyword>
<evidence type="ECO:0000313" key="1">
    <source>
        <dbReference type="EMBL" id="VTR93165.1"/>
    </source>
</evidence>
<evidence type="ECO:0000313" key="2">
    <source>
        <dbReference type="Proteomes" id="UP000464178"/>
    </source>
</evidence>
<proteinExistence type="predicted"/>
<sequence length="296" mass="32720">MAEVDDAGSSSVQALRQDIEAILDAAAKIARPADVTRYFVNQLRRFFKADGPATVFVASRLNPWNEFKLYAHCHSDDATAEQIQAWSEHIRQGRSLLFTAVRAKSKHTGDLIGYTNAISLGKSIPKWMTWLHWIGQKYAQRMTGGKAIGDHLVCWQQVSFDSMFVVLVRHLGDPRFTSADIQVIREVVDKVCKHPVLKRITNRFAGQPPLSEKHARIRDLLLLGYSNSQVNDKLNGQSRAGRGSKGLGTTKDSVSAVLKAYGISDRAQLALAYIRHGGSTEDFLRLAAEHGAPNGA</sequence>
<dbReference type="Proteomes" id="UP000464178">
    <property type="component" value="Chromosome"/>
</dbReference>
<protein>
    <submittedName>
        <fullName evidence="1">Uncharacterized protein</fullName>
    </submittedName>
</protein>
<dbReference type="RefSeq" id="WP_162667938.1">
    <property type="nucleotide sequence ID" value="NZ_LR593886.1"/>
</dbReference>
<name>A0A6P2CYH6_9BACT</name>